<proteinExistence type="predicted"/>
<dbReference type="RefSeq" id="WP_181898914.1">
    <property type="nucleotide sequence ID" value="NZ_UFVR01000004.1"/>
</dbReference>
<evidence type="ECO:0000313" key="1">
    <source>
        <dbReference type="EMBL" id="SUX48813.1"/>
    </source>
</evidence>
<evidence type="ECO:0000313" key="2">
    <source>
        <dbReference type="Proteomes" id="UP000254282"/>
    </source>
</evidence>
<reference evidence="1 2" key="1">
    <citation type="submission" date="2018-06" db="EMBL/GenBank/DDBJ databases">
        <authorList>
            <consortium name="Pathogen Informatics"/>
            <person name="Doyle S."/>
        </authorList>
    </citation>
    <scope>NUCLEOTIDE SEQUENCE [LARGE SCALE GENOMIC DNA]</scope>
    <source>
        <strain evidence="1 2">NCTC13532</strain>
    </source>
</reference>
<organism evidence="1 2">
    <name type="scientific">Chryseobacterium indoltheticum</name>
    <dbReference type="NCBI Taxonomy" id="254"/>
    <lineage>
        <taxon>Bacteria</taxon>
        <taxon>Pseudomonadati</taxon>
        <taxon>Bacteroidota</taxon>
        <taxon>Flavobacteriia</taxon>
        <taxon>Flavobacteriales</taxon>
        <taxon>Weeksellaceae</taxon>
        <taxon>Chryseobacterium group</taxon>
        <taxon>Chryseobacterium</taxon>
    </lineage>
</organism>
<name>A0A381FQS4_9FLAO</name>
<dbReference type="Proteomes" id="UP000254282">
    <property type="component" value="Unassembled WGS sequence"/>
</dbReference>
<protein>
    <submittedName>
        <fullName evidence="1">Uncharacterized protein</fullName>
    </submittedName>
</protein>
<accession>A0A381FQS4</accession>
<sequence length="230" mass="27115">MNKPEYFNFPVTLLDGFMTNSHRVLKNILYYALYQHSLKLEFGEELELIKSSAKFYNVQLGDVDECLELGGELYDDFKDAPRCGLNMEIFWDFYKSEKSEFEKVCLLGFLAIKSILGKKPYCKIDNKFWLSRMSGKAKSLDVSELDPNIQKYNSEYQTKKIKNELKHNWGLKTYSRYTRGFYVSFQLPLEELIYQAEKRRKSTKEKQSKLEEKAILDKVLLKLNNLGRDN</sequence>
<gene>
    <name evidence="1" type="ORF">NCTC13532_04424</name>
</gene>
<dbReference type="EMBL" id="UFVR01000004">
    <property type="protein sequence ID" value="SUX48813.1"/>
    <property type="molecule type" value="Genomic_DNA"/>
</dbReference>
<dbReference type="AlphaFoldDB" id="A0A381FQS4"/>